<organism evidence="3 4">
    <name type="scientific">Methylobacterium hispanicum</name>
    <dbReference type="NCBI Taxonomy" id="270350"/>
    <lineage>
        <taxon>Bacteria</taxon>
        <taxon>Pseudomonadati</taxon>
        <taxon>Pseudomonadota</taxon>
        <taxon>Alphaproteobacteria</taxon>
        <taxon>Hyphomicrobiales</taxon>
        <taxon>Methylobacteriaceae</taxon>
        <taxon>Methylobacterium</taxon>
    </lineage>
</organism>
<keyword evidence="1" id="KW-1133">Transmembrane helix</keyword>
<dbReference type="AlphaFoldDB" id="A0AAV4ZLV9"/>
<keyword evidence="1" id="KW-0812">Transmembrane</keyword>
<keyword evidence="4" id="KW-1185">Reference proteome</keyword>
<dbReference type="RefSeq" id="WP_238230245.1">
    <property type="nucleotide sequence ID" value="NZ_BPQO01000011.1"/>
</dbReference>
<keyword evidence="1" id="KW-0472">Membrane</keyword>
<evidence type="ECO:0000256" key="1">
    <source>
        <dbReference type="SAM" id="Phobius"/>
    </source>
</evidence>
<reference evidence="3" key="2">
    <citation type="submission" date="2021-08" db="EMBL/GenBank/DDBJ databases">
        <authorList>
            <person name="Tani A."/>
            <person name="Ola A."/>
            <person name="Ogura Y."/>
            <person name="Katsura K."/>
            <person name="Hayashi T."/>
        </authorList>
    </citation>
    <scope>NUCLEOTIDE SEQUENCE</scope>
    <source>
        <strain evidence="3">DSM 16372</strain>
    </source>
</reference>
<evidence type="ECO:0000259" key="2">
    <source>
        <dbReference type="Pfam" id="PF04917"/>
    </source>
</evidence>
<dbReference type="EMBL" id="BPQO01000011">
    <property type="protein sequence ID" value="GJD89422.1"/>
    <property type="molecule type" value="Genomic_DNA"/>
</dbReference>
<evidence type="ECO:0000313" key="3">
    <source>
        <dbReference type="EMBL" id="GJD89422.1"/>
    </source>
</evidence>
<dbReference type="Proteomes" id="UP001055247">
    <property type="component" value="Unassembled WGS sequence"/>
</dbReference>
<gene>
    <name evidence="3" type="ORF">BHAOGJBA_2949</name>
</gene>
<evidence type="ECO:0000313" key="4">
    <source>
        <dbReference type="Proteomes" id="UP001055247"/>
    </source>
</evidence>
<proteinExistence type="predicted"/>
<accession>A0AAV4ZLV9</accession>
<feature type="domain" description="Bacterial shufflon protein N-terminal" evidence="2">
    <location>
        <begin position="58"/>
        <end position="309"/>
    </location>
</feature>
<reference evidence="3" key="1">
    <citation type="journal article" date="2016" name="Front. Microbiol.">
        <title>Genome Sequence of the Piezophilic, Mesophilic Sulfate-Reducing Bacterium Desulfovibrio indicus J2T.</title>
        <authorList>
            <person name="Cao J."/>
            <person name="Maignien L."/>
            <person name="Shao Z."/>
            <person name="Alain K."/>
            <person name="Jebbar M."/>
        </authorList>
    </citation>
    <scope>NUCLEOTIDE SEQUENCE</scope>
    <source>
        <strain evidence="3">DSM 16372</strain>
    </source>
</reference>
<comment type="caution">
    <text evidence="3">The sequence shown here is derived from an EMBL/GenBank/DDBJ whole genome shotgun (WGS) entry which is preliminary data.</text>
</comment>
<feature type="transmembrane region" description="Helical" evidence="1">
    <location>
        <begin position="24"/>
        <end position="48"/>
    </location>
</feature>
<protein>
    <recommendedName>
        <fullName evidence="2">Bacterial shufflon protein N-terminal domain-containing protein</fullName>
    </recommendedName>
</protein>
<sequence>MSIRSIQKEPLRLLHRLRRRKRGLTLIEVAGALGIVAVAGVGFAQMAADSQLATKDKATAVRLKEVTDAATAYVRSNYPQIVAVAPLNAPIQIGIVAGEGAAGGLQDLQSAGFLGSSFQNRNAYNQQHAVQVIKRAPAAVGGPERLEILVNTYGGNAISDSSLPRVATLVGAEGGYIPQAASAYTAAGTVQGNIIGAYGGWRAPTGDYAGAGATAPTTGHVAATLGFDGTSILADFLYRFAVPGMPEANRMHTSIDMLANDINNLKRITGSGGGNSIDLSTANRIDIQDDLSVNRDTTTGRDLSVGRGATIAGAGLAGQPSLTLLQGDLKVGQGSLDVAQDATVGRDATIGRDAVVEGQVYTDVFASKKGVNYAVSPLTTTTVSTLNPDFLNADTMVYGSAVGKGISTPSPSSAQVLNAAKGMPFEAAQKYIRDISAQYDAEVKSRAGTATSAVRLGDLLPSYVARGMYVIQDTGEVMAYQGSQFGVINTSSVVPKPTNSCGIGEPQIYLSKMEDSYSYSKNLGELISVSTTPGEVYCPPHESVGGPCSQQGGSTSVSAGTLNIDLWSTANVRDDGTVWSVTFNSSPPGRNQGVVVPRKFLAQTFCHYRFP</sequence>
<dbReference type="InterPro" id="IPR007001">
    <property type="entry name" value="Shufflon_N"/>
</dbReference>
<dbReference type="Pfam" id="PF04917">
    <property type="entry name" value="Shufflon_N"/>
    <property type="match status" value="1"/>
</dbReference>
<name>A0AAV4ZLV9_9HYPH</name>